<feature type="region of interest" description="Disordered" evidence="1">
    <location>
        <begin position="1"/>
        <end position="22"/>
    </location>
</feature>
<dbReference type="Proteomes" id="UP000299102">
    <property type="component" value="Unassembled WGS sequence"/>
</dbReference>
<evidence type="ECO:0000256" key="1">
    <source>
        <dbReference type="SAM" id="MobiDB-lite"/>
    </source>
</evidence>
<proteinExistence type="predicted"/>
<evidence type="ECO:0000313" key="2">
    <source>
        <dbReference type="EMBL" id="GBP83085.1"/>
    </source>
</evidence>
<keyword evidence="3" id="KW-1185">Reference proteome</keyword>
<name>A0A4C1Z8Z7_EUMVA</name>
<reference evidence="2 3" key="1">
    <citation type="journal article" date="2019" name="Commun. Biol.">
        <title>The bagworm genome reveals a unique fibroin gene that provides high tensile strength.</title>
        <authorList>
            <person name="Kono N."/>
            <person name="Nakamura H."/>
            <person name="Ohtoshi R."/>
            <person name="Tomita M."/>
            <person name="Numata K."/>
            <person name="Arakawa K."/>
        </authorList>
    </citation>
    <scope>NUCLEOTIDE SEQUENCE [LARGE SCALE GENOMIC DNA]</scope>
</reference>
<feature type="compositionally biased region" description="Polar residues" evidence="1">
    <location>
        <begin position="9"/>
        <end position="22"/>
    </location>
</feature>
<comment type="caution">
    <text evidence="2">The sequence shown here is derived from an EMBL/GenBank/DDBJ whole genome shotgun (WGS) entry which is preliminary data.</text>
</comment>
<accession>A0A4C1Z8Z7</accession>
<organism evidence="2 3">
    <name type="scientific">Eumeta variegata</name>
    <name type="common">Bagworm moth</name>
    <name type="synonym">Eumeta japonica</name>
    <dbReference type="NCBI Taxonomy" id="151549"/>
    <lineage>
        <taxon>Eukaryota</taxon>
        <taxon>Metazoa</taxon>
        <taxon>Ecdysozoa</taxon>
        <taxon>Arthropoda</taxon>
        <taxon>Hexapoda</taxon>
        <taxon>Insecta</taxon>
        <taxon>Pterygota</taxon>
        <taxon>Neoptera</taxon>
        <taxon>Endopterygota</taxon>
        <taxon>Lepidoptera</taxon>
        <taxon>Glossata</taxon>
        <taxon>Ditrysia</taxon>
        <taxon>Tineoidea</taxon>
        <taxon>Psychidae</taxon>
        <taxon>Oiketicinae</taxon>
        <taxon>Eumeta</taxon>
    </lineage>
</organism>
<dbReference type="AlphaFoldDB" id="A0A4C1Z8Z7"/>
<dbReference type="EMBL" id="BGZK01001603">
    <property type="protein sequence ID" value="GBP83085.1"/>
    <property type="molecule type" value="Genomic_DNA"/>
</dbReference>
<evidence type="ECO:0000313" key="3">
    <source>
        <dbReference type="Proteomes" id="UP000299102"/>
    </source>
</evidence>
<gene>
    <name evidence="2" type="ORF">EVAR_70138_1</name>
</gene>
<sequence length="189" mass="21983">MMNRPVIKMTTSPFDQSSITSTTKGSLTKRSIDIWNRTQVYCSAGVPLVEFRWNPNGTHVREAEHGGRMLHLPPVPNSTDMNKRLTLSNINRSAVHYGATRTRDKEMCSRMWHCRCVAQYDNKIEFSEMHWRISLRSKCRINFLVFGTVRMRRRHDPDFGSALDSGPRSNFSFDLDSDFNRIFPEEHTL</sequence>
<protein>
    <submittedName>
        <fullName evidence="2">Uncharacterized protein</fullName>
    </submittedName>
</protein>